<name>A0A7S4GGE8_9EUGL</name>
<accession>A0A7S4GGE8</accession>
<reference evidence="1" key="1">
    <citation type="submission" date="2021-01" db="EMBL/GenBank/DDBJ databases">
        <authorList>
            <person name="Corre E."/>
            <person name="Pelletier E."/>
            <person name="Niang G."/>
            <person name="Scheremetjew M."/>
            <person name="Finn R."/>
            <person name="Kale V."/>
            <person name="Holt S."/>
            <person name="Cochrane G."/>
            <person name="Meng A."/>
            <person name="Brown T."/>
            <person name="Cohen L."/>
        </authorList>
    </citation>
    <scope>NUCLEOTIDE SEQUENCE</scope>
    <source>
        <strain evidence="1">CCMP1594</strain>
    </source>
</reference>
<dbReference type="AlphaFoldDB" id="A0A7S4GGE8"/>
<dbReference type="EMBL" id="HBJA01138451">
    <property type="protein sequence ID" value="CAE0836306.1"/>
    <property type="molecule type" value="Transcribed_RNA"/>
</dbReference>
<evidence type="ECO:0000313" key="1">
    <source>
        <dbReference type="EMBL" id="CAE0836306.1"/>
    </source>
</evidence>
<gene>
    <name evidence="1" type="ORF">EGYM00163_LOCUS47670</name>
</gene>
<protein>
    <submittedName>
        <fullName evidence="1">Uncharacterized protein</fullName>
    </submittedName>
</protein>
<organism evidence="1">
    <name type="scientific">Eutreptiella gymnastica</name>
    <dbReference type="NCBI Taxonomy" id="73025"/>
    <lineage>
        <taxon>Eukaryota</taxon>
        <taxon>Discoba</taxon>
        <taxon>Euglenozoa</taxon>
        <taxon>Euglenida</taxon>
        <taxon>Spirocuta</taxon>
        <taxon>Euglenophyceae</taxon>
        <taxon>Eutreptiales</taxon>
        <taxon>Eutreptiaceae</taxon>
        <taxon>Eutreptiella</taxon>
    </lineage>
</organism>
<proteinExistence type="predicted"/>
<sequence>MPKQLYQCNTYSTQCLSAMARTSNQCSNKRQVCMLTNQLCLHMPKQLYRCNTYSVAAGNDKDIKDHKSVVKQTRGMHTYKPAVLPNMSAAPGMTTSSPTITFRAP</sequence>